<sequence length="227" mass="26883">MSKFVIFSVISFFITSCQKKAVEAKVINDMGDIEEMFQLKNYKNQWRKKINDSVTLITAHRGYFILSGDFDRKNNTKTGIWSLKNKTDSKEIQIDYIVFGKNDFFKNQIIFKEHGKIDSFNSKFYLVENKTHKRLLYKFFSPEIKNEIYKEAKVIYTIYRDRKEIKTDSVVYKNVKEGKYFADIKYGFKKGDHISGYFSEIVSAKDPKRKDSLILGNNSIYFIEKFE</sequence>
<comment type="caution">
    <text evidence="1">The sequence shown here is derived from an EMBL/GenBank/DDBJ whole genome shotgun (WGS) entry which is preliminary data.</text>
</comment>
<reference evidence="1" key="1">
    <citation type="submission" date="2020-12" db="EMBL/GenBank/DDBJ databases">
        <authorList>
            <person name="Rodrigo-Torres L."/>
            <person name="Arahal R. D."/>
            <person name="Lucena T."/>
        </authorList>
    </citation>
    <scope>NUCLEOTIDE SEQUENCE</scope>
    <source>
        <strain evidence="1">CECT 9390</strain>
    </source>
</reference>
<name>A0A9N8MEP2_9FLAO</name>
<evidence type="ECO:0000313" key="1">
    <source>
        <dbReference type="EMBL" id="CAD7802630.1"/>
    </source>
</evidence>
<dbReference type="Proteomes" id="UP000662618">
    <property type="component" value="Unassembled WGS sequence"/>
</dbReference>
<keyword evidence="2" id="KW-1185">Reference proteome</keyword>
<dbReference type="PROSITE" id="PS51257">
    <property type="entry name" value="PROKAR_LIPOPROTEIN"/>
    <property type="match status" value="1"/>
</dbReference>
<proteinExistence type="predicted"/>
<accession>A0A9N8MEP2</accession>
<gene>
    <name evidence="1" type="ORF">CHRY9390_00956</name>
</gene>
<evidence type="ECO:0000313" key="2">
    <source>
        <dbReference type="Proteomes" id="UP000662618"/>
    </source>
</evidence>
<protein>
    <submittedName>
        <fullName evidence="1">Uncharacterized protein</fullName>
    </submittedName>
</protein>
<organism evidence="1 2">
    <name type="scientific">Chryseobacterium aquaeductus</name>
    <dbReference type="NCBI Taxonomy" id="2675056"/>
    <lineage>
        <taxon>Bacteria</taxon>
        <taxon>Pseudomonadati</taxon>
        <taxon>Bacteroidota</taxon>
        <taxon>Flavobacteriia</taxon>
        <taxon>Flavobacteriales</taxon>
        <taxon>Weeksellaceae</taxon>
        <taxon>Chryseobacterium group</taxon>
        <taxon>Chryseobacterium</taxon>
    </lineage>
</organism>
<dbReference type="AlphaFoldDB" id="A0A9N8MEP2"/>
<dbReference type="EMBL" id="CAJIMS010000001">
    <property type="protein sequence ID" value="CAD7802630.1"/>
    <property type="molecule type" value="Genomic_DNA"/>
</dbReference>